<accession>D2QXJ4</accession>
<dbReference type="EMBL" id="CP001848">
    <property type="protein sequence ID" value="ADB16179.1"/>
    <property type="molecule type" value="Genomic_DNA"/>
</dbReference>
<dbReference type="InterPro" id="IPR010870">
    <property type="entry name" value="Porin_O/P"/>
</dbReference>
<dbReference type="SUPFAM" id="SSF56935">
    <property type="entry name" value="Porins"/>
    <property type="match status" value="1"/>
</dbReference>
<protein>
    <submittedName>
        <fullName evidence="2">Phosphate-selective porin O and P</fullName>
    </submittedName>
</protein>
<name>D2QXJ4_PIRSD</name>
<evidence type="ECO:0000313" key="2">
    <source>
        <dbReference type="EMBL" id="ADB16179.1"/>
    </source>
</evidence>
<organism evidence="2 3">
    <name type="scientific">Pirellula staleyi (strain ATCC 27377 / DSM 6068 / ICPB 4128)</name>
    <name type="common">Pirella staleyi</name>
    <dbReference type="NCBI Taxonomy" id="530564"/>
    <lineage>
        <taxon>Bacteria</taxon>
        <taxon>Pseudomonadati</taxon>
        <taxon>Planctomycetota</taxon>
        <taxon>Planctomycetia</taxon>
        <taxon>Pirellulales</taxon>
        <taxon>Pirellulaceae</taxon>
        <taxon>Pirellula</taxon>
    </lineage>
</organism>
<keyword evidence="3" id="KW-1185">Reference proteome</keyword>
<gene>
    <name evidence="2" type="ordered locus">Psta_1504</name>
</gene>
<dbReference type="Proteomes" id="UP000001887">
    <property type="component" value="Chromosome"/>
</dbReference>
<dbReference type="AlphaFoldDB" id="D2QXJ4"/>
<sequence length="555" mass="59654" precursor="true">MQLLSSIRQWSGLFTSCALFSRKRGGRPSTVGGTCSGLLSLALLAAASSVAWTQQSQPLPAWAQTPSRDPSAVMRSLGYPTTPPGPVVMPGASTSPIPQADGVAQASFEGSAAPHGSSEYGVSSYDASLAPAGSVPSVEQELAELKARIGTLEKPAPKYPSLPVLSGVFQADIVSFNQDDASRAQLGVIENGADFRRARLGAKAAITNNMNAFMQMDFAFPGRPTFTDLWVEWTDLPLLGNVKVGQWKQPFSLEVVSSFRYTTFMERSLLFIPFTPFRHMGVGFYDHSDDLMSTWAASVIRTGQDQYGDSLSTSGGNGLVSRLTRLAWYDEASDGRSYFHLGGAYFLDVPPRHTRRFRTIPEIFVGEHAGGAVGTAGVALPGAINGTPFFVDTGNITGIDAVHTFGVEAMLVNGPFSLQSEAMAAVVDQEAQDTAMLGGMYVQAGYFLTGEHRPYDRANGAIGQVKPFEEFFRVRTSEGIEHGKGAWEVACRWSYIDLSDANINGGSMHDLTAGLNWYSNANCKVVVNYIHSWLTSANGVESETSALGVRTQVDF</sequence>
<reference evidence="2 3" key="1">
    <citation type="journal article" date="2009" name="Stand. Genomic Sci.">
        <title>Complete genome sequence of Pirellula staleyi type strain (ATCC 27377).</title>
        <authorList>
            <person name="Clum A."/>
            <person name="Tindall B.J."/>
            <person name="Sikorski J."/>
            <person name="Ivanova N."/>
            <person name="Mavrommatis K."/>
            <person name="Lucas S."/>
            <person name="Glavina del Rio T."/>
            <person name="Nolan M."/>
            <person name="Chen F."/>
            <person name="Tice H."/>
            <person name="Pitluck S."/>
            <person name="Cheng J.F."/>
            <person name="Chertkov O."/>
            <person name="Brettin T."/>
            <person name="Han C."/>
            <person name="Detter J.C."/>
            <person name="Kuske C."/>
            <person name="Bruce D."/>
            <person name="Goodwin L."/>
            <person name="Ovchinikova G."/>
            <person name="Pati A."/>
            <person name="Mikhailova N."/>
            <person name="Chen A."/>
            <person name="Palaniappan K."/>
            <person name="Land M."/>
            <person name="Hauser L."/>
            <person name="Chang Y.J."/>
            <person name="Jeffries C.D."/>
            <person name="Chain P."/>
            <person name="Rohde M."/>
            <person name="Goker M."/>
            <person name="Bristow J."/>
            <person name="Eisen J.A."/>
            <person name="Markowitz V."/>
            <person name="Hugenholtz P."/>
            <person name="Kyrpides N.C."/>
            <person name="Klenk H.P."/>
            <person name="Lapidus A."/>
        </authorList>
    </citation>
    <scope>NUCLEOTIDE SEQUENCE [LARGE SCALE GENOMIC DNA]</scope>
    <source>
        <strain evidence="3">ATCC 27377 / DSM 6068 / ICPB 4128</strain>
    </source>
</reference>
<dbReference type="STRING" id="530564.Psta_1504"/>
<feature type="region of interest" description="Disordered" evidence="1">
    <location>
        <begin position="89"/>
        <end position="115"/>
    </location>
</feature>
<evidence type="ECO:0000256" key="1">
    <source>
        <dbReference type="SAM" id="MobiDB-lite"/>
    </source>
</evidence>
<dbReference type="eggNOG" id="COG3746">
    <property type="taxonomic scope" value="Bacteria"/>
</dbReference>
<proteinExistence type="predicted"/>
<evidence type="ECO:0000313" key="3">
    <source>
        <dbReference type="Proteomes" id="UP000001887"/>
    </source>
</evidence>
<dbReference type="HOGENOM" id="CLU_031025_1_0_0"/>
<dbReference type="KEGG" id="psl:Psta_1504"/>
<dbReference type="Gene3D" id="2.40.160.10">
    <property type="entry name" value="Porin"/>
    <property type="match status" value="1"/>
</dbReference>
<dbReference type="Pfam" id="PF07396">
    <property type="entry name" value="Porin_O_P"/>
    <property type="match status" value="1"/>
</dbReference>
<dbReference type="InterPro" id="IPR023614">
    <property type="entry name" value="Porin_dom_sf"/>
</dbReference>